<sequence>MAELRAGGLAIFVAGPADCIGITVETIKLIMPGESYLLPKCRMKNAGSSRWLIKSDRISTYLPSGSVIPDFSLAKPHWLMPIDGDDFQHEDEQQKELTHG</sequence>
<organism evidence="1 2">
    <name type="scientific">Enterobacter agglomerans</name>
    <name type="common">Erwinia herbicola</name>
    <name type="synonym">Pantoea agglomerans</name>
    <dbReference type="NCBI Taxonomy" id="549"/>
    <lineage>
        <taxon>Bacteria</taxon>
        <taxon>Pseudomonadati</taxon>
        <taxon>Pseudomonadota</taxon>
        <taxon>Gammaproteobacteria</taxon>
        <taxon>Enterobacterales</taxon>
        <taxon>Erwiniaceae</taxon>
        <taxon>Pantoea</taxon>
        <taxon>Pantoea agglomerans group</taxon>
    </lineage>
</organism>
<dbReference type="Proteomes" id="UP000610459">
    <property type="component" value="Unassembled WGS sequence"/>
</dbReference>
<reference evidence="1 2" key="1">
    <citation type="journal article" date="2020" name="FEMS Microbiol. Ecol.">
        <title>Temporal dynamics of bacterial communities during seed development and maturation.</title>
        <authorList>
            <person name="Chesneau G."/>
            <person name="Torres-Cortes G."/>
            <person name="Briand M."/>
            <person name="Darrasse A."/>
            <person name="Preveaux A."/>
            <person name="Marais C."/>
            <person name="Jacques M.A."/>
            <person name="Shade A."/>
            <person name="Barret M."/>
        </authorList>
    </citation>
    <scope>NUCLEOTIDE SEQUENCE [LARGE SCALE GENOMIC DNA]</scope>
    <source>
        <strain evidence="1 2">CFBP13709</strain>
    </source>
</reference>
<comment type="caution">
    <text evidence="1">The sequence shown here is derived from an EMBL/GenBank/DDBJ whole genome shotgun (WGS) entry which is preliminary data.</text>
</comment>
<protein>
    <submittedName>
        <fullName evidence="1">Uncharacterized protein</fullName>
    </submittedName>
</protein>
<dbReference type="EMBL" id="JACYNR010000030">
    <property type="protein sequence ID" value="MBD8129030.1"/>
    <property type="molecule type" value="Genomic_DNA"/>
</dbReference>
<evidence type="ECO:0000313" key="1">
    <source>
        <dbReference type="EMBL" id="MBD8129030.1"/>
    </source>
</evidence>
<gene>
    <name evidence="1" type="ORF">IFT41_23315</name>
</gene>
<proteinExistence type="predicted"/>
<evidence type="ECO:0000313" key="2">
    <source>
        <dbReference type="Proteomes" id="UP000610459"/>
    </source>
</evidence>
<keyword evidence="2" id="KW-1185">Reference proteome</keyword>
<name>A0ACC5PVJ0_ENTAG</name>
<accession>A0ACC5PVJ0</accession>